<evidence type="ECO:0000256" key="4">
    <source>
        <dbReference type="ARBA" id="ARBA00022679"/>
    </source>
</evidence>
<evidence type="ECO:0000256" key="5">
    <source>
        <dbReference type="ARBA" id="ARBA00022729"/>
    </source>
</evidence>
<organism evidence="13 14">
    <name type="scientific">Brassica campestris</name>
    <name type="common">Field mustard</name>
    <dbReference type="NCBI Taxonomy" id="3711"/>
    <lineage>
        <taxon>Eukaryota</taxon>
        <taxon>Viridiplantae</taxon>
        <taxon>Streptophyta</taxon>
        <taxon>Embryophyta</taxon>
        <taxon>Tracheophyta</taxon>
        <taxon>Spermatophyta</taxon>
        <taxon>Magnoliopsida</taxon>
        <taxon>eudicotyledons</taxon>
        <taxon>Gunneridae</taxon>
        <taxon>Pentapetalae</taxon>
        <taxon>rosids</taxon>
        <taxon>malvids</taxon>
        <taxon>Brassicales</taxon>
        <taxon>Brassicaceae</taxon>
        <taxon>Brassiceae</taxon>
        <taxon>Brassica</taxon>
    </lineage>
</organism>
<gene>
    <name evidence="13" type="ORF">BRAPAZ1V2_A01P26200.2</name>
</gene>
<dbReference type="GO" id="GO:0071555">
    <property type="term" value="P:cell wall organization"/>
    <property type="evidence" value="ECO:0007669"/>
    <property type="project" value="UniProtKB-KW"/>
</dbReference>
<evidence type="ECO:0000256" key="7">
    <source>
        <dbReference type="ARBA" id="ARBA00023157"/>
    </source>
</evidence>
<evidence type="ECO:0000259" key="12">
    <source>
        <dbReference type="PROSITE" id="PS51762"/>
    </source>
</evidence>
<keyword evidence="9 11" id="KW-0961">Cell wall biogenesis/degradation</keyword>
<dbReference type="Gramene" id="A01p26200.2_BraZ1">
    <property type="protein sequence ID" value="A01p26200.2_BraZ1.CDS"/>
    <property type="gene ID" value="A01g26200.2_BraZ1"/>
</dbReference>
<dbReference type="Proteomes" id="UP000694005">
    <property type="component" value="Chromosome A01"/>
</dbReference>
<proteinExistence type="inferred from homology"/>
<evidence type="ECO:0000256" key="10">
    <source>
        <dbReference type="PIRSR" id="PIRSR005604-2"/>
    </source>
</evidence>
<protein>
    <recommendedName>
        <fullName evidence="11">Xyloglucan endotransglucosylase/hydrolase</fullName>
        <ecNumber evidence="11">2.4.1.207</ecNumber>
    </recommendedName>
</protein>
<dbReference type="PIRSF" id="PIRSF005604">
    <property type="entry name" value="XET"/>
    <property type="match status" value="1"/>
</dbReference>
<dbReference type="GO" id="GO:0004553">
    <property type="term" value="F:hydrolase activity, hydrolyzing O-glycosyl compounds"/>
    <property type="evidence" value="ECO:0007669"/>
    <property type="project" value="InterPro"/>
</dbReference>
<evidence type="ECO:0000256" key="6">
    <source>
        <dbReference type="ARBA" id="ARBA00022801"/>
    </source>
</evidence>
<dbReference type="SUPFAM" id="SSF49899">
    <property type="entry name" value="Concanavalin A-like lectins/glucanases"/>
    <property type="match status" value="1"/>
</dbReference>
<name>A0A8D9GYN2_BRACM</name>
<keyword evidence="3 11" id="KW-0964">Secreted</keyword>
<dbReference type="Pfam" id="PF00722">
    <property type="entry name" value="Glyco_hydro_16"/>
    <property type="match status" value="1"/>
</dbReference>
<comment type="subcellular location">
    <subcellularLocation>
        <location evidence="11">Secreted</location>
        <location evidence="11">Cell wall</location>
    </subcellularLocation>
    <subcellularLocation>
        <location evidence="11">Secreted</location>
        <location evidence="11">Extracellular space</location>
        <location evidence="11">Apoplast</location>
    </subcellularLocation>
</comment>
<dbReference type="EC" id="2.4.1.207" evidence="11"/>
<feature type="domain" description="GH16" evidence="12">
    <location>
        <begin position="15"/>
        <end position="216"/>
    </location>
</feature>
<evidence type="ECO:0000256" key="9">
    <source>
        <dbReference type="ARBA" id="ARBA00023316"/>
    </source>
</evidence>
<dbReference type="GO" id="GO:0048046">
    <property type="term" value="C:apoplast"/>
    <property type="evidence" value="ECO:0007669"/>
    <property type="project" value="UniProtKB-SubCell"/>
</dbReference>
<dbReference type="PANTHER" id="PTHR31062">
    <property type="entry name" value="XYLOGLUCAN ENDOTRANSGLUCOSYLASE/HYDROLASE PROTEIN 8-RELATED"/>
    <property type="match status" value="1"/>
</dbReference>
<dbReference type="EMBL" id="LS974617">
    <property type="protein sequence ID" value="CAG7888544.1"/>
    <property type="molecule type" value="Genomic_DNA"/>
</dbReference>
<evidence type="ECO:0000256" key="3">
    <source>
        <dbReference type="ARBA" id="ARBA00022525"/>
    </source>
</evidence>
<keyword evidence="6 11" id="KW-0378">Hydrolase</keyword>
<evidence type="ECO:0000256" key="2">
    <source>
        <dbReference type="ARBA" id="ARBA00022523"/>
    </source>
</evidence>
<dbReference type="InterPro" id="IPR044791">
    <property type="entry name" value="Beta-glucanase/XTH"/>
</dbReference>
<dbReference type="PROSITE" id="PS51762">
    <property type="entry name" value="GH16_2"/>
    <property type="match status" value="1"/>
</dbReference>
<keyword evidence="1 11" id="KW-0134">Cell wall</keyword>
<dbReference type="InterPro" id="IPR000757">
    <property type="entry name" value="Beta-glucanase-like"/>
</dbReference>
<evidence type="ECO:0000256" key="11">
    <source>
        <dbReference type="RuleBase" id="RU361120"/>
    </source>
</evidence>
<keyword evidence="7" id="KW-1015">Disulfide bond</keyword>
<evidence type="ECO:0000313" key="13">
    <source>
        <dbReference type="EMBL" id="CAG7888544.1"/>
    </source>
</evidence>
<evidence type="ECO:0000256" key="1">
    <source>
        <dbReference type="ARBA" id="ARBA00022512"/>
    </source>
</evidence>
<evidence type="ECO:0000256" key="8">
    <source>
        <dbReference type="ARBA" id="ARBA00023295"/>
    </source>
</evidence>
<dbReference type="GO" id="GO:0042546">
    <property type="term" value="P:cell wall biogenesis"/>
    <property type="evidence" value="ECO:0007669"/>
    <property type="project" value="InterPro"/>
</dbReference>
<feature type="glycosylation site" description="N-linked (GlcNAc...) asparagine" evidence="10">
    <location>
        <position position="123"/>
    </location>
</feature>
<comment type="function">
    <text evidence="11">Catalyzes xyloglucan endohydrolysis (XEH) and/or endotransglycosylation (XET). Cleaves and religates xyloglucan polymers, an essential constituent of the primary cell wall, and thereby participates in cell wall construction of growing tissues.</text>
</comment>
<accession>A0A8D9GYN2</accession>
<dbReference type="InterPro" id="IPR016455">
    <property type="entry name" value="XTH"/>
</dbReference>
<dbReference type="InterPro" id="IPR010713">
    <property type="entry name" value="XET_C"/>
</dbReference>
<keyword evidence="4 11" id="KW-0808">Transferase</keyword>
<dbReference type="AlphaFoldDB" id="A0A8D9GYN2"/>
<comment type="similarity">
    <text evidence="11">Belongs to the glycosyl hydrolase 16 family.</text>
</comment>
<comment type="PTM">
    <text evidence="11">Contains at least one intrachain disulfide bond essential for its enzymatic activity.</text>
</comment>
<keyword evidence="2 11" id="KW-0052">Apoplast</keyword>
<keyword evidence="5" id="KW-0732">Signal</keyword>
<evidence type="ECO:0000313" key="14">
    <source>
        <dbReference type="Proteomes" id="UP000694005"/>
    </source>
</evidence>
<dbReference type="Pfam" id="PF06955">
    <property type="entry name" value="XET_C"/>
    <property type="match status" value="1"/>
</dbReference>
<dbReference type="GO" id="GO:0016762">
    <property type="term" value="F:xyloglucan:xyloglucosyl transferase activity"/>
    <property type="evidence" value="ECO:0007669"/>
    <property type="project" value="UniProtKB-EC"/>
</dbReference>
<dbReference type="InterPro" id="IPR013320">
    <property type="entry name" value="ConA-like_dom_sf"/>
</dbReference>
<dbReference type="Gene3D" id="2.60.120.200">
    <property type="match status" value="1"/>
</dbReference>
<keyword evidence="8 11" id="KW-0326">Glycosidase</keyword>
<sequence length="287" mass="33835">MRNKQRKRDMKMRGSDQKNILIVMMVVISPPLARGEDGFVTWGDNYYTTWGHPALVISETSEFQLTLDHKSGSGFESYKIYGSGSFNIRIKAPQSKSTKVTTSFYLRSKSSRNDGLCFQIFGNKTAYLLNTNIFVYGEGDKYQRFRLWFDPTKDYHSYRFLWNPYQVVFYVDDTAIRVYKKNPDIYYPSVQTMFMHGSVENGTMVDPMEMSCTAKFQASKIDGCATEFMSIDKCFGLEYWWNRKENWELSSKERKLYMNARKVYLDYDYCLDRKRYPKVPQECRSYG</sequence>
<dbReference type="GO" id="GO:0010411">
    <property type="term" value="P:xyloglucan metabolic process"/>
    <property type="evidence" value="ECO:0007669"/>
    <property type="project" value="InterPro"/>
</dbReference>
<reference evidence="13 14" key="1">
    <citation type="submission" date="2021-07" db="EMBL/GenBank/DDBJ databases">
        <authorList>
            <consortium name="Genoscope - CEA"/>
            <person name="William W."/>
        </authorList>
    </citation>
    <scope>NUCLEOTIDE SEQUENCE [LARGE SCALE GENOMIC DNA]</scope>
</reference>